<evidence type="ECO:0000256" key="11">
    <source>
        <dbReference type="ARBA" id="ARBA00023136"/>
    </source>
</evidence>
<keyword evidence="10" id="KW-0408">Iron</keyword>
<evidence type="ECO:0000256" key="3">
    <source>
        <dbReference type="ARBA" id="ARBA00022448"/>
    </source>
</evidence>
<evidence type="ECO:0000256" key="12">
    <source>
        <dbReference type="SAM" id="Phobius"/>
    </source>
</evidence>
<evidence type="ECO:0000256" key="9">
    <source>
        <dbReference type="ARBA" id="ARBA00022989"/>
    </source>
</evidence>
<sequence length="490" mass="55097">MNPLTYFRNWLSLVGLTVMIGSLFAFLLLFAFDLTTSGSNPYVGLLTYIVAPLFLSFGSILAIGGWFWDRARRKDSASTLHFDLSRLRDRRIFFVFVGGAITFMFATSIGSYQTYTYSNSNHFCGTLCHSVMEPQFVAYPNSGHAKLKCIDCHIGEGTSGTIKAKWHGLYKVYSLLLDKYPTPLAAAPNYLPTTEESCLKCHENGPDLKDVARTYHHYLSDDDNTPFSVSLRLKLGPDETTAAKTSGIHWHAKPENRVEFTETKENPNVIPWIRYKSPDGLTTEYHFTPDEETEDLPDLTEVGPTHTMDCLDCHSRPAHDFAKPNDIVEAFLRSNSETAPALPELKYIIAKAVDQEFESQSQVMESIAKELEKEYSEQEIKTQKTITHFKEVFGRSVFPEMKADWRTFPNHIGHKDTLGCFRCHDDKHSTADGSKTLSAKNCNTCHDVISQGVPGQMEFANSPDTEFEHPDGSYLGFTCAECHTGALQLE</sequence>
<feature type="transmembrane region" description="Helical" evidence="12">
    <location>
        <begin position="12"/>
        <end position="32"/>
    </location>
</feature>
<dbReference type="Proteomes" id="UP000617628">
    <property type="component" value="Unassembled WGS sequence"/>
</dbReference>
<comment type="similarity">
    <text evidence="2">Belongs to the NapC/NirT/NrfH family.</text>
</comment>
<evidence type="ECO:0000256" key="1">
    <source>
        <dbReference type="ARBA" id="ARBA00004236"/>
    </source>
</evidence>
<organism evidence="14 15">
    <name type="scientific">Pelagicoccus mobilis</name>
    <dbReference type="NCBI Taxonomy" id="415221"/>
    <lineage>
        <taxon>Bacteria</taxon>
        <taxon>Pseudomonadati</taxon>
        <taxon>Verrucomicrobiota</taxon>
        <taxon>Opitutia</taxon>
        <taxon>Puniceicoccales</taxon>
        <taxon>Pelagicoccaceae</taxon>
        <taxon>Pelagicoccus</taxon>
    </lineage>
</organism>
<keyword evidence="5" id="KW-0349">Heme</keyword>
<dbReference type="Gene3D" id="1.10.1130.10">
    <property type="entry name" value="Flavocytochrome C3, Chain A"/>
    <property type="match status" value="1"/>
</dbReference>
<protein>
    <submittedName>
        <fullName evidence="14">NapC/NirT family cytochrome c</fullName>
    </submittedName>
</protein>
<keyword evidence="3" id="KW-0813">Transport</keyword>
<keyword evidence="4" id="KW-1003">Cell membrane</keyword>
<proteinExistence type="inferred from homology"/>
<dbReference type="InterPro" id="IPR005126">
    <property type="entry name" value="NapC/NirT_cyt_c_N"/>
</dbReference>
<evidence type="ECO:0000313" key="15">
    <source>
        <dbReference type="Proteomes" id="UP000617628"/>
    </source>
</evidence>
<name>A0A934VNL7_9BACT</name>
<evidence type="ECO:0000256" key="10">
    <source>
        <dbReference type="ARBA" id="ARBA00023004"/>
    </source>
</evidence>
<dbReference type="RefSeq" id="WP_200358653.1">
    <property type="nucleotide sequence ID" value="NZ_JAENIL010000070.1"/>
</dbReference>
<gene>
    <name evidence="14" type="ORF">JIN87_24590</name>
</gene>
<keyword evidence="15" id="KW-1185">Reference proteome</keyword>
<keyword evidence="7" id="KW-0479">Metal-binding</keyword>
<dbReference type="Gene3D" id="1.10.3820.10">
    <property type="entry name" value="Di-heme elbow motif domain"/>
    <property type="match status" value="1"/>
</dbReference>
<dbReference type="InterPro" id="IPR051174">
    <property type="entry name" value="Cytochrome_c-type_ET"/>
</dbReference>
<evidence type="ECO:0000256" key="5">
    <source>
        <dbReference type="ARBA" id="ARBA00022617"/>
    </source>
</evidence>
<comment type="subcellular location">
    <subcellularLocation>
        <location evidence="1">Cell membrane</location>
    </subcellularLocation>
</comment>
<dbReference type="InterPro" id="IPR038266">
    <property type="entry name" value="NapC/NirT_cytc_sf"/>
</dbReference>
<dbReference type="Pfam" id="PF03264">
    <property type="entry name" value="Cytochrom_NNT"/>
    <property type="match status" value="1"/>
</dbReference>
<dbReference type="InterPro" id="IPR036280">
    <property type="entry name" value="Multihaem_cyt_sf"/>
</dbReference>
<dbReference type="GO" id="GO:0009061">
    <property type="term" value="P:anaerobic respiration"/>
    <property type="evidence" value="ECO:0007669"/>
    <property type="project" value="TreeGrafter"/>
</dbReference>
<feature type="domain" description="NapC/NirT cytochrome c N-terminal" evidence="13">
    <location>
        <begin position="94"/>
        <end position="182"/>
    </location>
</feature>
<dbReference type="AlphaFoldDB" id="A0A934VNL7"/>
<dbReference type="PANTHER" id="PTHR30333">
    <property type="entry name" value="CYTOCHROME C-TYPE PROTEIN"/>
    <property type="match status" value="1"/>
</dbReference>
<keyword evidence="11 12" id="KW-0472">Membrane</keyword>
<comment type="caution">
    <text evidence="14">The sequence shown here is derived from an EMBL/GenBank/DDBJ whole genome shotgun (WGS) entry which is preliminary data.</text>
</comment>
<dbReference type="GO" id="GO:0009055">
    <property type="term" value="F:electron transfer activity"/>
    <property type="evidence" value="ECO:0007669"/>
    <property type="project" value="TreeGrafter"/>
</dbReference>
<dbReference type="SUPFAM" id="SSF48695">
    <property type="entry name" value="Multiheme cytochromes"/>
    <property type="match status" value="2"/>
</dbReference>
<evidence type="ECO:0000256" key="4">
    <source>
        <dbReference type="ARBA" id="ARBA00022475"/>
    </source>
</evidence>
<keyword evidence="9 12" id="KW-1133">Transmembrane helix</keyword>
<evidence type="ECO:0000259" key="13">
    <source>
        <dbReference type="Pfam" id="PF03264"/>
    </source>
</evidence>
<evidence type="ECO:0000256" key="7">
    <source>
        <dbReference type="ARBA" id="ARBA00022723"/>
    </source>
</evidence>
<dbReference type="EMBL" id="JAENIL010000070">
    <property type="protein sequence ID" value="MBK1880086.1"/>
    <property type="molecule type" value="Genomic_DNA"/>
</dbReference>
<keyword evidence="8" id="KW-0249">Electron transport</keyword>
<feature type="transmembrane region" description="Helical" evidence="12">
    <location>
        <begin position="92"/>
        <end position="112"/>
    </location>
</feature>
<evidence type="ECO:0000256" key="2">
    <source>
        <dbReference type="ARBA" id="ARBA00007395"/>
    </source>
</evidence>
<keyword evidence="6 12" id="KW-0812">Transmembrane</keyword>
<feature type="transmembrane region" description="Helical" evidence="12">
    <location>
        <begin position="44"/>
        <end position="68"/>
    </location>
</feature>
<evidence type="ECO:0000256" key="8">
    <source>
        <dbReference type="ARBA" id="ARBA00022982"/>
    </source>
</evidence>
<evidence type="ECO:0000313" key="14">
    <source>
        <dbReference type="EMBL" id="MBK1880086.1"/>
    </source>
</evidence>
<dbReference type="GO" id="GO:0046872">
    <property type="term" value="F:metal ion binding"/>
    <property type="evidence" value="ECO:0007669"/>
    <property type="project" value="UniProtKB-KW"/>
</dbReference>
<reference evidence="14" key="1">
    <citation type="submission" date="2021-01" db="EMBL/GenBank/DDBJ databases">
        <title>Modified the classification status of verrucomicrobia.</title>
        <authorList>
            <person name="Feng X."/>
        </authorList>
    </citation>
    <scope>NUCLEOTIDE SEQUENCE</scope>
    <source>
        <strain evidence="14">KCTC 13126</strain>
    </source>
</reference>
<evidence type="ECO:0000256" key="6">
    <source>
        <dbReference type="ARBA" id="ARBA00022692"/>
    </source>
</evidence>
<accession>A0A934VNL7</accession>
<dbReference type="GO" id="GO:0005886">
    <property type="term" value="C:plasma membrane"/>
    <property type="evidence" value="ECO:0007669"/>
    <property type="project" value="UniProtKB-SubCell"/>
</dbReference>
<dbReference type="PANTHER" id="PTHR30333:SF1">
    <property type="entry name" value="CYTOCHROME C-TYPE PROTEIN NAPC"/>
    <property type="match status" value="1"/>
</dbReference>